<evidence type="ECO:0000313" key="2">
    <source>
        <dbReference type="EMBL" id="CAE0140807.1"/>
    </source>
</evidence>
<dbReference type="Gene3D" id="2.120.10.80">
    <property type="entry name" value="Kelch-type beta propeller"/>
    <property type="match status" value="1"/>
</dbReference>
<organism evidence="2">
    <name type="scientific">Prasinoderma singulare</name>
    <dbReference type="NCBI Taxonomy" id="676789"/>
    <lineage>
        <taxon>Eukaryota</taxon>
        <taxon>Viridiplantae</taxon>
        <taxon>Prasinodermophyta</taxon>
        <taxon>Prasinodermophyceae</taxon>
        <taxon>Prasinodermales</taxon>
        <taxon>Prasinodermaceae</taxon>
        <taxon>Prasinoderma</taxon>
    </lineage>
</organism>
<evidence type="ECO:0000256" key="1">
    <source>
        <dbReference type="SAM" id="MobiDB-lite"/>
    </source>
</evidence>
<reference evidence="2" key="1">
    <citation type="submission" date="2021-01" db="EMBL/GenBank/DDBJ databases">
        <authorList>
            <person name="Corre E."/>
            <person name="Pelletier E."/>
            <person name="Niang G."/>
            <person name="Scheremetjew M."/>
            <person name="Finn R."/>
            <person name="Kale V."/>
            <person name="Holt S."/>
            <person name="Cochrane G."/>
            <person name="Meng A."/>
            <person name="Brown T."/>
            <person name="Cohen L."/>
        </authorList>
    </citation>
    <scope>NUCLEOTIDE SEQUENCE</scope>
    <source>
        <strain evidence="2">RCC927</strain>
    </source>
</reference>
<protein>
    <submittedName>
        <fullName evidence="2">Uncharacterized protein</fullName>
    </submittedName>
</protein>
<sequence length="408" mass="39862">MRVSWKRLAGSPGFTPRFGHAGVALFDGTVLVHGGTSETEAALNDTWLINVPLQRPGGAGSGREVSGAKERALMQGNAAAGTATAVGAQQATQLTAADGQPGAPSAAVGGATSPPVLIAMPEIVIPDWVDVDGSAGAVDGGSGGNAANGGDNAANGGGNAANGGGSAVNGGGGNRNPALPAGPAAGADEGATFVPVGPALVGDAAMDEAGAIKMFALDVGGVLASSTREKLSPQRIQEMIRAQWESLTETERRPYLQRARAFTDTATGKEAGAGAGGTGTAAQNKRKGGAVVENGDGAASTRPHKAPRVASVLVTANGGQPSAERRVQLVNLPPEAPPFPPVPQPGAPGGAAAHGGAVVGHRVSGVVTAAYGLGATAHVWVNGQPFVAQLVPMNEAAAAAVAGRSAAM</sequence>
<dbReference type="SUPFAM" id="SSF117281">
    <property type="entry name" value="Kelch motif"/>
    <property type="match status" value="1"/>
</dbReference>
<feature type="region of interest" description="Disordered" evidence="1">
    <location>
        <begin position="267"/>
        <end position="306"/>
    </location>
</feature>
<dbReference type="EMBL" id="HBHY01012514">
    <property type="protein sequence ID" value="CAE0140807.1"/>
    <property type="molecule type" value="Transcribed_RNA"/>
</dbReference>
<name>A0A7S3BP81_9VIRI</name>
<dbReference type="InterPro" id="IPR015915">
    <property type="entry name" value="Kelch-typ_b-propeller"/>
</dbReference>
<dbReference type="CDD" id="cd00084">
    <property type="entry name" value="HMG-box_SF"/>
    <property type="match status" value="1"/>
</dbReference>
<accession>A0A7S3BP81</accession>
<proteinExistence type="predicted"/>
<dbReference type="AlphaFoldDB" id="A0A7S3BP81"/>
<gene>
    <name evidence="2" type="ORF">PSIN1315_LOCUS8038</name>
</gene>